<reference evidence="3 4" key="1">
    <citation type="submission" date="2018-02" db="EMBL/GenBank/DDBJ databases">
        <title>The genomes of Aspergillus section Nigri reveals drivers in fungal speciation.</title>
        <authorList>
            <consortium name="DOE Joint Genome Institute"/>
            <person name="Vesth T.C."/>
            <person name="Nybo J."/>
            <person name="Theobald S."/>
            <person name="Brandl J."/>
            <person name="Frisvad J.C."/>
            <person name="Nielsen K.F."/>
            <person name="Lyhne E.K."/>
            <person name="Kogle M.E."/>
            <person name="Kuo A."/>
            <person name="Riley R."/>
            <person name="Clum A."/>
            <person name="Nolan M."/>
            <person name="Lipzen A."/>
            <person name="Salamov A."/>
            <person name="Henrissat B."/>
            <person name="Wiebenga A."/>
            <person name="De vries R.P."/>
            <person name="Grigoriev I.V."/>
            <person name="Mortensen U.H."/>
            <person name="Andersen M.R."/>
            <person name="Baker S.E."/>
        </authorList>
    </citation>
    <scope>NUCLEOTIDE SEQUENCE [LARGE SCALE GENOMIC DNA]</scope>
    <source>
        <strain evidence="3 4">CBS 121057</strain>
    </source>
</reference>
<feature type="region of interest" description="Disordered" evidence="1">
    <location>
        <begin position="302"/>
        <end position="350"/>
    </location>
</feature>
<dbReference type="VEuPathDB" id="FungiDB:BO78DRAFT_303683"/>
<feature type="region of interest" description="Disordered" evidence="1">
    <location>
        <begin position="523"/>
        <end position="568"/>
    </location>
</feature>
<dbReference type="AlphaFoldDB" id="A0A319F1D4"/>
<name>A0A319F1D4_ASPSB</name>
<proteinExistence type="predicted"/>
<keyword evidence="4" id="KW-1185">Reference proteome</keyword>
<dbReference type="Proteomes" id="UP000248423">
    <property type="component" value="Unassembled WGS sequence"/>
</dbReference>
<feature type="compositionally biased region" description="Acidic residues" evidence="1">
    <location>
        <begin position="319"/>
        <end position="328"/>
    </location>
</feature>
<dbReference type="InterPro" id="IPR055528">
    <property type="entry name" value="DUF7102"/>
</dbReference>
<sequence length="763" mass="84389">MAYKGNPAVLQYVHFHGIASDCFDPDPLELVDKTYETAPDALRLSKDALATIRDQVDYSQQIVEQRIRLEKVDIRKESVRFLSSVLHDTESGNIDDCWDKILPKWDHYDTLKLEFPVFSSEDDTNLRLPSDPLRYSHTDYALHPLEELPSDREINLPGNPMHDANEIGKDATHEKLHCTKSALLLIQNAWHNWNRPLSDIENLFQTTLDATLENQSRSISSPLLPLDAEYFSCESPLSLPEDMGLSSSIGSDPHDILASEDIDILRSKHCLEPADASFRAYPQPDDHPGQEQVLQAINDQSSLKSTLRRPLSCERNPDDEASDTDVDFDGGRGSHLPANQDISAATSPSSELSQITYTEITDNIATSDCFPYENPIIIPTPLRTSYSPISSTCSPHCQEKDMLESQGPLSQTDHQFSICETQLGCPVTDETLSMSSCFPEAPHALDTDMGSDGQCRSRKRKLDNSQSDYNTERNSEIETMASSKCSNKRPSRTSFSTGLGSLSRFMETRGQATRREVATQSPYFAGNMNPDTGVGGHDITIHTESSNGQPSLDSSYDQPQSISSDPTTQIPHCQAGNHERLILSLSTSLLKSHLRIIQCLEKIKPPPSLVYRESYIDSWRGAYGTQNQSTSSSNTEDEADIIIAPETGIILTNSQATTQLFLPGHKPRSSGNIKSINSPLRERVFLLAGKYEHLYVLISHCSGATTNLPYSELTVDKNMLSSLTAFAAFCNSMSNSSIYPVVIPSSPDAIAGWILAAANKSIH</sequence>
<dbReference type="Pfam" id="PF23394">
    <property type="entry name" value="DUF7102"/>
    <property type="match status" value="1"/>
</dbReference>
<accession>A0A319F1D4</accession>
<evidence type="ECO:0000313" key="3">
    <source>
        <dbReference type="EMBL" id="PYI11524.1"/>
    </source>
</evidence>
<evidence type="ECO:0000259" key="2">
    <source>
        <dbReference type="Pfam" id="PF23394"/>
    </source>
</evidence>
<feature type="compositionally biased region" description="Polar residues" evidence="1">
    <location>
        <begin position="340"/>
        <end position="350"/>
    </location>
</feature>
<organism evidence="3 4">
    <name type="scientific">Aspergillus sclerotiicarbonarius (strain CBS 121057 / IBT 28362)</name>
    <dbReference type="NCBI Taxonomy" id="1448318"/>
    <lineage>
        <taxon>Eukaryota</taxon>
        <taxon>Fungi</taxon>
        <taxon>Dikarya</taxon>
        <taxon>Ascomycota</taxon>
        <taxon>Pezizomycotina</taxon>
        <taxon>Eurotiomycetes</taxon>
        <taxon>Eurotiomycetidae</taxon>
        <taxon>Eurotiales</taxon>
        <taxon>Aspergillaceae</taxon>
        <taxon>Aspergillus</taxon>
        <taxon>Aspergillus subgen. Circumdati</taxon>
    </lineage>
</organism>
<dbReference type="EMBL" id="KZ826318">
    <property type="protein sequence ID" value="PYI11524.1"/>
    <property type="molecule type" value="Genomic_DNA"/>
</dbReference>
<feature type="domain" description="DUF7102" evidence="2">
    <location>
        <begin position="583"/>
        <end position="761"/>
    </location>
</feature>
<feature type="region of interest" description="Disordered" evidence="1">
    <location>
        <begin position="443"/>
        <end position="499"/>
    </location>
</feature>
<protein>
    <recommendedName>
        <fullName evidence="2">DUF7102 domain-containing protein</fullName>
    </recommendedName>
</protein>
<gene>
    <name evidence="3" type="ORF">BO78DRAFT_303683</name>
</gene>
<evidence type="ECO:0000256" key="1">
    <source>
        <dbReference type="SAM" id="MobiDB-lite"/>
    </source>
</evidence>
<evidence type="ECO:0000313" key="4">
    <source>
        <dbReference type="Proteomes" id="UP000248423"/>
    </source>
</evidence>
<feature type="compositionally biased region" description="Polar residues" evidence="1">
    <location>
        <begin position="542"/>
        <end position="568"/>
    </location>
</feature>
<dbReference type="OrthoDB" id="3647246at2759"/>